<comment type="caution">
    <text evidence="4">The sequence shown here is derived from an EMBL/GenBank/DDBJ whole genome shotgun (WGS) entry which is preliminary data.</text>
</comment>
<protein>
    <recommendedName>
        <fullName evidence="1">ATP synthase protein I</fullName>
    </recommendedName>
</protein>
<dbReference type="RefSeq" id="WP_047762418.1">
    <property type="nucleotide sequence ID" value="NZ_LAQL01000002.1"/>
</dbReference>
<feature type="transmembrane region" description="Helical" evidence="3">
    <location>
        <begin position="44"/>
        <end position="66"/>
    </location>
</feature>
<keyword evidence="5" id="KW-1185">Reference proteome</keyword>
<keyword evidence="3" id="KW-1133">Transmembrane helix</keyword>
<gene>
    <name evidence="4" type="ORF">WH96_01890</name>
</gene>
<comment type="function">
    <text evidence="1">A possible function for this protein is to guide the assembly of the membrane sector of the ATPase enzyme complex.</text>
</comment>
<dbReference type="Pfam" id="PF09527">
    <property type="entry name" value="ATPase_gene1"/>
    <property type="match status" value="1"/>
</dbReference>
<keyword evidence="1" id="KW-0375">Hydrogen ion transport</keyword>
<feature type="region of interest" description="Disordered" evidence="2">
    <location>
        <begin position="1"/>
        <end position="39"/>
    </location>
</feature>
<keyword evidence="3" id="KW-0812">Transmembrane</keyword>
<dbReference type="OrthoDB" id="15401at2"/>
<evidence type="ECO:0000313" key="4">
    <source>
        <dbReference type="EMBL" id="KLN62293.1"/>
    </source>
</evidence>
<dbReference type="GO" id="GO:1902600">
    <property type="term" value="P:proton transmembrane transport"/>
    <property type="evidence" value="ECO:0007669"/>
    <property type="project" value="UniProtKB-KW"/>
</dbReference>
<keyword evidence="1" id="KW-0813">Transport</keyword>
<dbReference type="InterPro" id="IPR032820">
    <property type="entry name" value="ATPase_put"/>
</dbReference>
<feature type="compositionally biased region" description="Polar residues" evidence="2">
    <location>
        <begin position="25"/>
        <end position="35"/>
    </location>
</feature>
<keyword evidence="1" id="KW-0406">Ion transport</keyword>
<keyword evidence="1 3" id="KW-0472">Membrane</keyword>
<dbReference type="InterPro" id="IPR016989">
    <property type="entry name" value="Atp1_alphaprobac"/>
</dbReference>
<proteinExistence type="inferred from homology"/>
<evidence type="ECO:0000256" key="3">
    <source>
        <dbReference type="SAM" id="Phobius"/>
    </source>
</evidence>
<dbReference type="STRING" id="1489064.WH96_01890"/>
<accession>A0A0H2MIP9</accession>
<dbReference type="GO" id="GO:0045259">
    <property type="term" value="C:proton-transporting ATP synthase complex"/>
    <property type="evidence" value="ECO:0007669"/>
    <property type="project" value="UniProtKB-UniRule"/>
</dbReference>
<feature type="compositionally biased region" description="Basic and acidic residues" evidence="2">
    <location>
        <begin position="1"/>
        <end position="24"/>
    </location>
</feature>
<reference evidence="4 5" key="1">
    <citation type="submission" date="2015-03" db="EMBL/GenBank/DDBJ databases">
        <title>Genome Sequence of Kiloniella spongiae MEBiC09566, isolated from a marine sponge.</title>
        <authorList>
            <person name="Shao Z."/>
            <person name="Wang L."/>
            <person name="Li X."/>
        </authorList>
    </citation>
    <scope>NUCLEOTIDE SEQUENCE [LARGE SCALE GENOMIC DNA]</scope>
    <source>
        <strain evidence="4 5">MEBiC09566</strain>
    </source>
</reference>
<evidence type="ECO:0000256" key="2">
    <source>
        <dbReference type="SAM" id="MobiDB-lite"/>
    </source>
</evidence>
<organism evidence="4 5">
    <name type="scientific">Kiloniella spongiae</name>
    <dbReference type="NCBI Taxonomy" id="1489064"/>
    <lineage>
        <taxon>Bacteria</taxon>
        <taxon>Pseudomonadati</taxon>
        <taxon>Pseudomonadota</taxon>
        <taxon>Alphaproteobacteria</taxon>
        <taxon>Rhodospirillales</taxon>
        <taxon>Kiloniellaceae</taxon>
        <taxon>Kiloniella</taxon>
    </lineage>
</organism>
<evidence type="ECO:0000256" key="1">
    <source>
        <dbReference type="PIRNR" id="PIRNR032126"/>
    </source>
</evidence>
<comment type="similarity">
    <text evidence="1">Belongs to the bacterial AtpI family.</text>
</comment>
<feature type="transmembrane region" description="Helical" evidence="3">
    <location>
        <begin position="78"/>
        <end position="96"/>
    </location>
</feature>
<dbReference type="PIRSF" id="PIRSF032126">
    <property type="entry name" value="F0F1_ATP_synthase_subunit_I"/>
    <property type="match status" value="1"/>
</dbReference>
<evidence type="ECO:0000313" key="5">
    <source>
        <dbReference type="Proteomes" id="UP000035444"/>
    </source>
</evidence>
<dbReference type="Proteomes" id="UP000035444">
    <property type="component" value="Unassembled WGS sequence"/>
</dbReference>
<dbReference type="EMBL" id="LAQL01000002">
    <property type="protein sequence ID" value="KLN62293.1"/>
    <property type="molecule type" value="Genomic_DNA"/>
</dbReference>
<name>A0A0H2MIP9_9PROT</name>
<sequence length="114" mass="12816">MPEPEDRSSLTDLDKRLRAARERQNQGTKPESSNRADAASGMAVGFRISVEIVAALIMGFGIGYYLDQLLGTKPWLMIIFFFLGIGAAFANVVRVAKQLENKKRFRENHEDRAE</sequence>
<dbReference type="AlphaFoldDB" id="A0A0H2MIP9"/>